<protein>
    <submittedName>
        <fullName evidence="1">Uncharacterized protein</fullName>
    </submittedName>
</protein>
<accession>A0ABU7SLQ2</accession>
<evidence type="ECO:0000313" key="2">
    <source>
        <dbReference type="Proteomes" id="UP001339911"/>
    </source>
</evidence>
<dbReference type="RefSeq" id="WP_331210834.1">
    <property type="nucleotide sequence ID" value="NZ_JAZGQL010000028.1"/>
</dbReference>
<evidence type="ECO:0000313" key="1">
    <source>
        <dbReference type="EMBL" id="MEE6310812.1"/>
    </source>
</evidence>
<comment type="caution">
    <text evidence="1">The sequence shown here is derived from an EMBL/GenBank/DDBJ whole genome shotgun (WGS) entry which is preliminary data.</text>
</comment>
<keyword evidence="2" id="KW-1185">Reference proteome</keyword>
<dbReference type="Proteomes" id="UP001339911">
    <property type="component" value="Unassembled WGS sequence"/>
</dbReference>
<gene>
    <name evidence="1" type="ORF">V1634_28620</name>
</gene>
<organism evidence="1 2">
    <name type="scientific">Plantactinospora veratri</name>
    <dbReference type="NCBI Taxonomy" id="1436122"/>
    <lineage>
        <taxon>Bacteria</taxon>
        <taxon>Bacillati</taxon>
        <taxon>Actinomycetota</taxon>
        <taxon>Actinomycetes</taxon>
        <taxon>Micromonosporales</taxon>
        <taxon>Micromonosporaceae</taxon>
        <taxon>Plantactinospora</taxon>
    </lineage>
</organism>
<dbReference type="EMBL" id="JAZGQL010000028">
    <property type="protein sequence ID" value="MEE6310812.1"/>
    <property type="molecule type" value="Genomic_DNA"/>
</dbReference>
<reference evidence="1 2" key="1">
    <citation type="submission" date="2024-01" db="EMBL/GenBank/DDBJ databases">
        <title>Genome insights into Plantactinospora veratri sp. nov.</title>
        <authorList>
            <person name="Wang L."/>
        </authorList>
    </citation>
    <scope>NUCLEOTIDE SEQUENCE [LARGE SCALE GENOMIC DNA]</scope>
    <source>
        <strain evidence="1 2">NEAU-FHS4</strain>
    </source>
</reference>
<proteinExistence type="predicted"/>
<sequence length="53" mass="5662">MDEPVAPPGAVRSESPFLPLDGQARAGEFVVDLDAFEDTERTDLPVVHTGPGR</sequence>
<name>A0ABU7SLQ2_9ACTN</name>